<evidence type="ECO:0000256" key="1">
    <source>
        <dbReference type="SAM" id="MobiDB-lite"/>
    </source>
</evidence>
<proteinExistence type="predicted"/>
<name>A0A812MHW9_9DINO</name>
<keyword evidence="3" id="KW-1185">Reference proteome</keyword>
<gene>
    <name evidence="2" type="ORF">SNAT2548_LOCUS13997</name>
</gene>
<dbReference type="EMBL" id="CAJNDS010001557">
    <property type="protein sequence ID" value="CAE7265194.1"/>
    <property type="molecule type" value="Genomic_DNA"/>
</dbReference>
<comment type="caution">
    <text evidence="2">The sequence shown here is derived from an EMBL/GenBank/DDBJ whole genome shotgun (WGS) entry which is preliminary data.</text>
</comment>
<protein>
    <submittedName>
        <fullName evidence="2">Uncharacterized protein</fullName>
    </submittedName>
</protein>
<feature type="compositionally biased region" description="Basic and acidic residues" evidence="1">
    <location>
        <begin position="179"/>
        <end position="193"/>
    </location>
</feature>
<reference evidence="2" key="1">
    <citation type="submission" date="2021-02" db="EMBL/GenBank/DDBJ databases">
        <authorList>
            <person name="Dougan E. K."/>
            <person name="Rhodes N."/>
            <person name="Thang M."/>
            <person name="Chan C."/>
        </authorList>
    </citation>
    <scope>NUCLEOTIDE SEQUENCE</scope>
</reference>
<evidence type="ECO:0000313" key="3">
    <source>
        <dbReference type="Proteomes" id="UP000604046"/>
    </source>
</evidence>
<sequence>MAEEAAAEVAKDKKVGRCRVGNYALDGLSVAWENTQQIRQRLRAKQALLLQHDMKLEVDVAPATGHVCKSISNLRTNRCVLTPVLHLMRQHALLLPNLDRLIDQIRQLYEENRVQVKNPGDVYYHNAWSIRGLTSLLKGELARVTAEVQQGKYSRKDQALMELLLDVGFMEPDQADGNDDGRAVPEPEVPGHD</sequence>
<accession>A0A812MHW9</accession>
<dbReference type="AlphaFoldDB" id="A0A812MHW9"/>
<feature type="region of interest" description="Disordered" evidence="1">
    <location>
        <begin position="171"/>
        <end position="193"/>
    </location>
</feature>
<organism evidence="2 3">
    <name type="scientific">Symbiodinium natans</name>
    <dbReference type="NCBI Taxonomy" id="878477"/>
    <lineage>
        <taxon>Eukaryota</taxon>
        <taxon>Sar</taxon>
        <taxon>Alveolata</taxon>
        <taxon>Dinophyceae</taxon>
        <taxon>Suessiales</taxon>
        <taxon>Symbiodiniaceae</taxon>
        <taxon>Symbiodinium</taxon>
    </lineage>
</organism>
<evidence type="ECO:0000313" key="2">
    <source>
        <dbReference type="EMBL" id="CAE7265194.1"/>
    </source>
</evidence>
<dbReference type="Proteomes" id="UP000604046">
    <property type="component" value="Unassembled WGS sequence"/>
</dbReference>